<dbReference type="PANTHER" id="PTHR48104:SF30">
    <property type="entry name" value="METACASPASE-1"/>
    <property type="match status" value="1"/>
</dbReference>
<dbReference type="InterPro" id="IPR050452">
    <property type="entry name" value="Metacaspase"/>
</dbReference>
<reference evidence="4 5" key="1">
    <citation type="submission" date="2019-03" db="EMBL/GenBank/DDBJ databases">
        <title>Single cell metagenomics reveals metabolic interactions within the superorganism composed of flagellate Streblomastix strix and complex community of Bacteroidetes bacteria on its surface.</title>
        <authorList>
            <person name="Treitli S.C."/>
            <person name="Kolisko M."/>
            <person name="Husnik F."/>
            <person name="Keeling P."/>
            <person name="Hampl V."/>
        </authorList>
    </citation>
    <scope>NUCLEOTIDE SEQUENCE [LARGE SCALE GENOMIC DNA]</scope>
    <source>
        <strain evidence="4">ST1C</strain>
    </source>
</reference>
<dbReference type="Proteomes" id="UP000324800">
    <property type="component" value="Unassembled WGS sequence"/>
</dbReference>
<evidence type="ECO:0000259" key="3">
    <source>
        <dbReference type="Pfam" id="PF00656"/>
    </source>
</evidence>
<dbReference type="Pfam" id="PF00656">
    <property type="entry name" value="Peptidase_C14"/>
    <property type="match status" value="1"/>
</dbReference>
<comment type="caution">
    <text evidence="4">The sequence shown here is derived from an EMBL/GenBank/DDBJ whole genome shotgun (WGS) entry which is preliminary data.</text>
</comment>
<dbReference type="AlphaFoldDB" id="A0A5J4V231"/>
<dbReference type="GO" id="GO:0006508">
    <property type="term" value="P:proteolysis"/>
    <property type="evidence" value="ECO:0007669"/>
    <property type="project" value="InterPro"/>
</dbReference>
<dbReference type="PANTHER" id="PTHR48104">
    <property type="entry name" value="METACASPASE-4"/>
    <property type="match status" value="1"/>
</dbReference>
<dbReference type="GO" id="GO:0004197">
    <property type="term" value="F:cysteine-type endopeptidase activity"/>
    <property type="evidence" value="ECO:0007669"/>
    <property type="project" value="InterPro"/>
</dbReference>
<feature type="region of interest" description="Disordered" evidence="2">
    <location>
        <begin position="487"/>
        <end position="554"/>
    </location>
</feature>
<feature type="domain" description="Peptidase C14 caspase" evidence="3">
    <location>
        <begin position="213"/>
        <end position="439"/>
    </location>
</feature>
<gene>
    <name evidence="4" type="ORF">EZS28_028042</name>
</gene>
<dbReference type="GO" id="GO:0005737">
    <property type="term" value="C:cytoplasm"/>
    <property type="evidence" value="ECO:0007669"/>
    <property type="project" value="TreeGrafter"/>
</dbReference>
<evidence type="ECO:0000256" key="2">
    <source>
        <dbReference type="SAM" id="MobiDB-lite"/>
    </source>
</evidence>
<sequence>MIIRKEFPQKRIVLINDICNSKSLFNFHQSIIGLNANIPPPNVVSIDLILNEEQFKQIKHETELFSFNFAQLLRQKPAANFNELNEYMKNKITKYNRIVTTGYNKQIYSDPVIYDMKLEYAEIQLSDISQYLQTRTRSASFNQYNQYNEVSDVEFREAKKRWGQFTSELKLGTNYPSKFNQQLNKLDQIGAINLDRIRREQIPPNILIENCIALFFNPYEGLPHTLDSGPVNDAHLMAELYISKGYNVVYLCDATPHEYYKWMDWLLSNVKKELVSYFSGHGTQIPDETGQEVDGLSEVLVFYNSNKKTSGEKITALKGITNETVSDTVMHDLIISKDYPNTRIVLITDCCHSGTMFNFDLPLKGKLNSPKTNRINVICVGAALDAQTAKQTVQGKIESGVFTFNFVQFIKTKQTATFIDLEKYMKKNIQKYQTIQITSNNPKNLKDQIISSVRGVIKRGIEQEIEIDENENENENERERKKIKYKELKKEEYKQQKETKKSESQYRRDEKPKMDQSKKEEVNKEKNSKEDKKKSERKKEKDKNINKNEKKNKK</sequence>
<dbReference type="Gene3D" id="3.40.50.1460">
    <property type="match status" value="1"/>
</dbReference>
<dbReference type="InterPro" id="IPR029030">
    <property type="entry name" value="Caspase-like_dom_sf"/>
</dbReference>
<dbReference type="EMBL" id="SNRW01010529">
    <property type="protein sequence ID" value="KAA6376432.1"/>
    <property type="molecule type" value="Genomic_DNA"/>
</dbReference>
<name>A0A5J4V231_9EUKA</name>
<dbReference type="OrthoDB" id="3223806at2759"/>
<dbReference type="SUPFAM" id="SSF52129">
    <property type="entry name" value="Caspase-like"/>
    <property type="match status" value="1"/>
</dbReference>
<evidence type="ECO:0000313" key="5">
    <source>
        <dbReference type="Proteomes" id="UP000324800"/>
    </source>
</evidence>
<accession>A0A5J4V231</accession>
<organism evidence="4 5">
    <name type="scientific">Streblomastix strix</name>
    <dbReference type="NCBI Taxonomy" id="222440"/>
    <lineage>
        <taxon>Eukaryota</taxon>
        <taxon>Metamonada</taxon>
        <taxon>Preaxostyla</taxon>
        <taxon>Oxymonadida</taxon>
        <taxon>Streblomastigidae</taxon>
        <taxon>Streblomastix</taxon>
    </lineage>
</organism>
<protein>
    <recommendedName>
        <fullName evidence="3">Peptidase C14 caspase domain-containing protein</fullName>
    </recommendedName>
</protein>
<comment type="similarity">
    <text evidence="1">Belongs to the peptidase C14B family.</text>
</comment>
<dbReference type="InterPro" id="IPR011600">
    <property type="entry name" value="Pept_C14_caspase"/>
</dbReference>
<evidence type="ECO:0000313" key="4">
    <source>
        <dbReference type="EMBL" id="KAA6376432.1"/>
    </source>
</evidence>
<proteinExistence type="inferred from homology"/>
<evidence type="ECO:0000256" key="1">
    <source>
        <dbReference type="ARBA" id="ARBA00009005"/>
    </source>
</evidence>